<protein>
    <submittedName>
        <fullName evidence="1 2">Uncharacterized protein</fullName>
    </submittedName>
</protein>
<organism>
    <name type="scientific">Culex quinquefasciatus</name>
    <name type="common">Southern house mosquito</name>
    <name type="synonym">Culex pungens</name>
    <dbReference type="NCBI Taxonomy" id="7176"/>
    <lineage>
        <taxon>Eukaryota</taxon>
        <taxon>Metazoa</taxon>
        <taxon>Ecdysozoa</taxon>
        <taxon>Arthropoda</taxon>
        <taxon>Hexapoda</taxon>
        <taxon>Insecta</taxon>
        <taxon>Pterygota</taxon>
        <taxon>Neoptera</taxon>
        <taxon>Endopterygota</taxon>
        <taxon>Diptera</taxon>
        <taxon>Nematocera</taxon>
        <taxon>Culicoidea</taxon>
        <taxon>Culicidae</taxon>
        <taxon>Culicinae</taxon>
        <taxon>Culicini</taxon>
        <taxon>Culex</taxon>
        <taxon>Culex</taxon>
    </lineage>
</organism>
<reference evidence="1" key="1">
    <citation type="submission" date="2007-03" db="EMBL/GenBank/DDBJ databases">
        <title>Annotation of Culex pipiens quinquefasciatus.</title>
        <authorList>
            <consortium name="The Broad Institute Genome Sequencing Platform"/>
            <person name="Atkinson P.W."/>
            <person name="Hemingway J."/>
            <person name="Christensen B.M."/>
            <person name="Higgs S."/>
            <person name="Kodira C."/>
            <person name="Hannick L."/>
            <person name="Megy K."/>
            <person name="O'Leary S."/>
            <person name="Pearson M."/>
            <person name="Haas B.J."/>
            <person name="Mauceli E."/>
            <person name="Wortman J.R."/>
            <person name="Lee N.H."/>
            <person name="Guigo R."/>
            <person name="Stanke M."/>
            <person name="Alvarado L."/>
            <person name="Amedeo P."/>
            <person name="Antoine C.H."/>
            <person name="Arensburger P."/>
            <person name="Bidwell S.L."/>
            <person name="Crawford M."/>
            <person name="Camaro F."/>
            <person name="Devon K."/>
            <person name="Engels R."/>
            <person name="Hammond M."/>
            <person name="Howarth C."/>
            <person name="Koehrsen M."/>
            <person name="Lawson D."/>
            <person name="Montgomery P."/>
            <person name="Nene V."/>
            <person name="Nusbaum C."/>
            <person name="Puiu D."/>
            <person name="Romero-Severson J."/>
            <person name="Severson D.W."/>
            <person name="Shumway M."/>
            <person name="Sisk P."/>
            <person name="Stolte C."/>
            <person name="Zeng Q."/>
            <person name="Eisenstadt E."/>
            <person name="Fraser-Liggett C."/>
            <person name="Strausberg R."/>
            <person name="Galagan J."/>
            <person name="Birren B."/>
            <person name="Collins F.H."/>
        </authorList>
    </citation>
    <scope>NUCLEOTIDE SEQUENCE [LARGE SCALE GENOMIC DNA]</scope>
    <source>
        <strain evidence="1">JHB</strain>
    </source>
</reference>
<dbReference type="VEuPathDB" id="VectorBase:CPIJ006861"/>
<sequence>MIVQGKAMELYEAAAGVARFEAHEKVQLLIDSTFDYDRMQSFYVALDYERYEAPETYLTSWRSLFLEPFRYIHLILTEAGLMDFWKRQWRDELRSQYIGRRPRADTESEVELNFEDMEPAWMALLIGVGVSVLSTRFDLELVGDIWDHHLRLVAFWVRQFDT</sequence>
<proteinExistence type="predicted"/>
<dbReference type="VEuPathDB" id="VectorBase:CQUJHB020259"/>
<keyword evidence="3" id="KW-1185">Reference proteome</keyword>
<accession>B0WJJ4</accession>
<dbReference type="AlphaFoldDB" id="B0WJJ4"/>
<evidence type="ECO:0000313" key="2">
    <source>
        <dbReference type="EnsemblMetazoa" id="CPIJ006861-PA"/>
    </source>
</evidence>
<evidence type="ECO:0000313" key="3">
    <source>
        <dbReference type="Proteomes" id="UP000002320"/>
    </source>
</evidence>
<dbReference type="Proteomes" id="UP000002320">
    <property type="component" value="Unassembled WGS sequence"/>
</dbReference>
<reference evidence="2" key="2">
    <citation type="submission" date="2020-05" db="UniProtKB">
        <authorList>
            <consortium name="EnsemblMetazoa"/>
        </authorList>
    </citation>
    <scope>IDENTIFICATION</scope>
    <source>
        <strain evidence="2">JHB</strain>
    </source>
</reference>
<dbReference type="EMBL" id="DS231961">
    <property type="protein sequence ID" value="EDS29221.1"/>
    <property type="molecule type" value="Genomic_DNA"/>
</dbReference>
<dbReference type="InParanoid" id="B0WJJ4"/>
<evidence type="ECO:0000313" key="1">
    <source>
        <dbReference type="EMBL" id="EDS29221.1"/>
    </source>
</evidence>
<name>B0WJJ4_CULQU</name>
<gene>
    <name evidence="2" type="primary">6039241</name>
    <name evidence="1" type="ORF">CpipJ_CPIJ006861</name>
</gene>
<dbReference type="KEGG" id="cqu:CpipJ_CPIJ006861"/>
<dbReference type="HOGENOM" id="CLU_1779258_0_0_1"/>
<dbReference type="EnsemblMetazoa" id="CPIJ006861-RA">
    <property type="protein sequence ID" value="CPIJ006861-PA"/>
    <property type="gene ID" value="CPIJ006861"/>
</dbReference>